<evidence type="ECO:0000256" key="1">
    <source>
        <dbReference type="SAM" id="SignalP"/>
    </source>
</evidence>
<keyword evidence="1" id="KW-0732">Signal</keyword>
<dbReference type="Proteomes" id="UP000763557">
    <property type="component" value="Unassembled WGS sequence"/>
</dbReference>
<evidence type="ECO:0000313" key="2">
    <source>
        <dbReference type="EMBL" id="NRN65274.1"/>
    </source>
</evidence>
<dbReference type="EMBL" id="JAAATY010000006">
    <property type="protein sequence ID" value="NRN65274.1"/>
    <property type="molecule type" value="Genomic_DNA"/>
</dbReference>
<feature type="chain" id="PRO_5046207422" description="Secreted protein" evidence="1">
    <location>
        <begin position="29"/>
        <end position="100"/>
    </location>
</feature>
<evidence type="ECO:0000313" key="3">
    <source>
        <dbReference type="Proteomes" id="UP000763557"/>
    </source>
</evidence>
<dbReference type="RefSeq" id="WP_173129007.1">
    <property type="nucleotide sequence ID" value="NZ_CBCSGW010000005.1"/>
</dbReference>
<gene>
    <name evidence="2" type="ORF">GC106_24850</name>
</gene>
<proteinExistence type="predicted"/>
<feature type="signal peptide" evidence="1">
    <location>
        <begin position="1"/>
        <end position="28"/>
    </location>
</feature>
<protein>
    <recommendedName>
        <fullName evidence="4">Secreted protein</fullName>
    </recommendedName>
</protein>
<accession>A0ABX2F1R2</accession>
<reference evidence="2 3" key="1">
    <citation type="submission" date="2020-01" db="EMBL/GenBank/DDBJ databases">
        <title>Kibdelosporangium persica a novel Actinomycetes from a hot desert in Iran.</title>
        <authorList>
            <person name="Safaei N."/>
            <person name="Zaburannyi N."/>
            <person name="Mueller R."/>
            <person name="Wink J."/>
        </authorList>
    </citation>
    <scope>NUCLEOTIDE SEQUENCE [LARGE SCALE GENOMIC DNA]</scope>
    <source>
        <strain evidence="2 3">4NS15</strain>
    </source>
</reference>
<keyword evidence="3" id="KW-1185">Reference proteome</keyword>
<sequence>MRGFKRVLAASGVALAAFSLTGAGNATAGVAKAEVLCATDSDGHTWAEAICEYGEYRVVVDYCRVTCSTERGPWTRQPYVSRIDGFPSGGSIVVKQPEVR</sequence>
<comment type="caution">
    <text evidence="2">The sequence shown here is derived from an EMBL/GenBank/DDBJ whole genome shotgun (WGS) entry which is preliminary data.</text>
</comment>
<name>A0ABX2F1R2_9PSEU</name>
<organism evidence="2 3">
    <name type="scientific">Kibdelosporangium persicum</name>
    <dbReference type="NCBI Taxonomy" id="2698649"/>
    <lineage>
        <taxon>Bacteria</taxon>
        <taxon>Bacillati</taxon>
        <taxon>Actinomycetota</taxon>
        <taxon>Actinomycetes</taxon>
        <taxon>Pseudonocardiales</taxon>
        <taxon>Pseudonocardiaceae</taxon>
        <taxon>Kibdelosporangium</taxon>
    </lineage>
</organism>
<evidence type="ECO:0008006" key="4">
    <source>
        <dbReference type="Google" id="ProtNLM"/>
    </source>
</evidence>